<keyword evidence="9" id="KW-0333">Golgi apparatus</keyword>
<evidence type="ECO:0000256" key="13">
    <source>
        <dbReference type="PROSITE-ProRule" id="PRU00076"/>
    </source>
</evidence>
<evidence type="ECO:0000313" key="19">
    <source>
        <dbReference type="Proteomes" id="UP001159405"/>
    </source>
</evidence>
<dbReference type="SUPFAM" id="SSF49785">
    <property type="entry name" value="Galactose-binding domain-like"/>
    <property type="match status" value="5"/>
</dbReference>
<dbReference type="SUPFAM" id="SSF52540">
    <property type="entry name" value="P-loop containing nucleoside triphosphate hydrolases"/>
    <property type="match status" value="1"/>
</dbReference>
<reference evidence="18 19" key="1">
    <citation type="submission" date="2022-05" db="EMBL/GenBank/DDBJ databases">
        <authorList>
            <consortium name="Genoscope - CEA"/>
            <person name="William W."/>
        </authorList>
    </citation>
    <scope>NUCLEOTIDE SEQUENCE [LARGE SCALE GENOMIC DNA]</scope>
</reference>
<dbReference type="InterPro" id="IPR000742">
    <property type="entry name" value="EGF"/>
</dbReference>
<keyword evidence="12" id="KW-0325">Glycoprotein</keyword>
<dbReference type="PROSITE" id="PS01187">
    <property type="entry name" value="EGF_CA"/>
    <property type="match status" value="1"/>
</dbReference>
<name>A0ABN8PDC1_9CNID</name>
<feature type="domain" description="EGF-like" evidence="17">
    <location>
        <begin position="2642"/>
        <end position="2682"/>
    </location>
</feature>
<feature type="domain" description="F5/8 type C" evidence="16">
    <location>
        <begin position="1807"/>
        <end position="1963"/>
    </location>
</feature>
<dbReference type="SUPFAM" id="SSF57184">
    <property type="entry name" value="Growth factor receptor domain"/>
    <property type="match status" value="2"/>
</dbReference>
<keyword evidence="14" id="KW-0175">Coiled coil</keyword>
<dbReference type="EMBL" id="CALNXK010000067">
    <property type="protein sequence ID" value="CAH3141603.1"/>
    <property type="molecule type" value="Genomic_DNA"/>
</dbReference>
<dbReference type="Pfam" id="PF14977">
    <property type="entry name" value="FAM194"/>
    <property type="match status" value="1"/>
</dbReference>
<dbReference type="Pfam" id="PF07645">
    <property type="entry name" value="EGF_CA"/>
    <property type="match status" value="6"/>
</dbReference>
<evidence type="ECO:0000256" key="8">
    <source>
        <dbReference type="ARBA" id="ARBA00022989"/>
    </source>
</evidence>
<dbReference type="Pfam" id="PF06990">
    <property type="entry name" value="Gal-3-0_sulfotr"/>
    <property type="match status" value="1"/>
</dbReference>
<evidence type="ECO:0000259" key="17">
    <source>
        <dbReference type="PROSITE" id="PS50026"/>
    </source>
</evidence>
<dbReference type="InterPro" id="IPR000421">
    <property type="entry name" value="FA58C"/>
</dbReference>
<dbReference type="SUPFAM" id="SSF57196">
    <property type="entry name" value="EGF/Laminin"/>
    <property type="match status" value="1"/>
</dbReference>
<feature type="domain" description="F5/8 type C" evidence="16">
    <location>
        <begin position="2133"/>
        <end position="2276"/>
    </location>
</feature>
<feature type="compositionally biased region" description="Basic residues" evidence="15">
    <location>
        <begin position="752"/>
        <end position="762"/>
    </location>
</feature>
<feature type="compositionally biased region" description="Basic and acidic residues" evidence="15">
    <location>
        <begin position="56"/>
        <end position="73"/>
    </location>
</feature>
<evidence type="ECO:0000256" key="10">
    <source>
        <dbReference type="ARBA" id="ARBA00023136"/>
    </source>
</evidence>
<feature type="region of interest" description="Disordered" evidence="15">
    <location>
        <begin position="52"/>
        <end position="85"/>
    </location>
</feature>
<dbReference type="PROSITE" id="PS01286">
    <property type="entry name" value="FA58C_2"/>
    <property type="match status" value="3"/>
</dbReference>
<dbReference type="InterPro" id="IPR009729">
    <property type="entry name" value="Gal-3-0_sulfotransfrase"/>
</dbReference>
<feature type="domain" description="EGF-like" evidence="17">
    <location>
        <begin position="2683"/>
        <end position="2723"/>
    </location>
</feature>
<dbReference type="PANTHER" id="PTHR24543">
    <property type="entry name" value="MULTICOPPER OXIDASE-RELATED"/>
    <property type="match status" value="1"/>
</dbReference>
<evidence type="ECO:0000256" key="9">
    <source>
        <dbReference type="ARBA" id="ARBA00023034"/>
    </source>
</evidence>
<evidence type="ECO:0000256" key="1">
    <source>
        <dbReference type="ARBA" id="ARBA00004323"/>
    </source>
</evidence>
<dbReference type="InterPro" id="IPR027417">
    <property type="entry name" value="P-loop_NTPase"/>
</dbReference>
<protein>
    <recommendedName>
        <fullName evidence="20">F5/8 type C domain-containing protein</fullName>
    </recommendedName>
</protein>
<feature type="domain" description="F5/8 type C" evidence="16">
    <location>
        <begin position="1968"/>
        <end position="2124"/>
    </location>
</feature>
<evidence type="ECO:0000256" key="6">
    <source>
        <dbReference type="ARBA" id="ARBA00022737"/>
    </source>
</evidence>
<keyword evidence="8" id="KW-1133">Transmembrane helix</keyword>
<feature type="compositionally biased region" description="Basic and acidic residues" evidence="15">
    <location>
        <begin position="309"/>
        <end position="318"/>
    </location>
</feature>
<dbReference type="InterPro" id="IPR008979">
    <property type="entry name" value="Galactose-bd-like_sf"/>
</dbReference>
<feature type="region of interest" description="Disordered" evidence="15">
    <location>
        <begin position="752"/>
        <end position="819"/>
    </location>
</feature>
<accession>A0ABN8PDC1</accession>
<evidence type="ECO:0000256" key="14">
    <source>
        <dbReference type="SAM" id="Coils"/>
    </source>
</evidence>
<dbReference type="InterPro" id="IPR029281">
    <property type="entry name" value="FAM194_C"/>
</dbReference>
<keyword evidence="11 13" id="KW-1015">Disulfide bond</keyword>
<keyword evidence="5" id="KW-0812">Transmembrane</keyword>
<dbReference type="PROSITE" id="PS01186">
    <property type="entry name" value="EGF_2"/>
    <property type="match status" value="5"/>
</dbReference>
<dbReference type="Proteomes" id="UP001159405">
    <property type="component" value="Unassembled WGS sequence"/>
</dbReference>
<comment type="subcellular location">
    <subcellularLocation>
        <location evidence="1">Golgi apparatus membrane</location>
        <topology evidence="1">Single-pass type II membrane protein</topology>
    </subcellularLocation>
</comment>
<dbReference type="PROSITE" id="PS50022">
    <property type="entry name" value="FA58C_3"/>
    <property type="match status" value="5"/>
</dbReference>
<feature type="domain" description="F5/8 type C" evidence="16">
    <location>
        <begin position="2279"/>
        <end position="2428"/>
    </location>
</feature>
<keyword evidence="7" id="KW-0735">Signal-anchor</keyword>
<dbReference type="InterPro" id="IPR009030">
    <property type="entry name" value="Growth_fac_rcpt_cys_sf"/>
</dbReference>
<proteinExistence type="inferred from homology"/>
<evidence type="ECO:0000256" key="3">
    <source>
        <dbReference type="ARBA" id="ARBA00022536"/>
    </source>
</evidence>
<dbReference type="Gene3D" id="2.60.120.260">
    <property type="entry name" value="Galactose-binding domain-like"/>
    <property type="match status" value="5"/>
</dbReference>
<keyword evidence="3 13" id="KW-0245">EGF-like domain</keyword>
<evidence type="ECO:0000256" key="4">
    <source>
        <dbReference type="ARBA" id="ARBA00022679"/>
    </source>
</evidence>
<evidence type="ECO:0000256" key="2">
    <source>
        <dbReference type="ARBA" id="ARBA00008124"/>
    </source>
</evidence>
<feature type="domain" description="F5/8 type C" evidence="16">
    <location>
        <begin position="1506"/>
        <end position="1616"/>
    </location>
</feature>
<evidence type="ECO:0000256" key="7">
    <source>
        <dbReference type="ARBA" id="ARBA00022968"/>
    </source>
</evidence>
<sequence length="2724" mass="309709">MTQQTDLYFFDQCFRRRKYKRHRKPQELLPFSLRLTGLSGAVKVEAYLKQQQQKAGEGKEGYNKVSVAEKDNEAESPSRAGLIRKDQDVDFEGVKKFHGGKPFNLPDIAARGVHSPPAIRSYEQLEGDDEEEDTQRFLFEENKFAAPNLLAQLGRLIDHIHEVQLEELEEVQSSSGHFNSRSATPVPEEEQSLISETIRSGGVFIPLPDDLHKKLRGNFEELSANVVYVRREWQTTSYREQALLKKRLGIMSDSQTNVDVAKSPDKSTISGEQIKTNDDIKASAAKGSESKDFTKRKQSTVGESTSKIDSTDDHRRESLLGVNTPDLSTSHTEFPSRRESSSRLSFITSRPKTRLERFKVFTDKVSSEKRRTASGSHFDEDEENQKDLSDVHSGHGTSGQPTVINFSLLSKTCEEKGWILHQDSASDLERQTLLEWARARLQQAIREKEEMNEKAKELGVDGPLVTKYYGDTQREAAMKYKKGVSWAKRWKNLSDEDKRPKFLTSLPDGTSYCYYPSGRVAICAIYPGPNIAGRYTIVYGDSVDNPMLAIFVPAGQGCCFHKNGSIRFVSTTKFGAVMEDDGKVEQKWKWPLGRLQTTIVVQLNNFISLRCVSQIGITLYFNCQNETTKFPVGMAQGAKPVKLTELGYLQTSTKFSSNAALQSMKPKVKKREEKRRRRTQKLKHIETISEELLEQRLQELEEKFPERKELDLDAPWQMDLLKLQRKVKGLIYDWMEHYRVAVGISPPFRISSRAKRRSKSHSARSMPGALPSAVQAAKSTFRRSPSAPPVSHRQGTSRDRPSVQFGIRPHSSAEKAKIGVRGEDINGITIEVPTGEMLGSRIASKATSAISGYSPTVANSRTPFRCGVIQQARASTPPRCGCPVALRAEMRGEKDPQCRCDRRKIPLVTDLEYDAFITDHVPRTQLLVVSVTSSLYPDANPCDSMLDQLFHEKNRNRSLPCVQAQNDPFRLVRYDISSASLGCGDQSQPLLLRRHNAVPGLFLMYTGGRLLFADHIFNGYGNAKKDFLKQIMRSRKDALEGKSLPSDFRLSPTRGRSGPRAAWGGEIGGVKITQRALPKSPLVGEVEVFQSGTRLDSANTVGSLSSASIEIRGGSSSAASFVNLGLSIDSPFPMHTRKWVASNETIPEHRRFDPFSFGEGELPFTRQMLLENKASEGRGCSPKKNVVFLKTHKTGSSTVTNILNRFGDKNNLVFVVPTQKYNRLGWPWLFHEDYMIHYNHTKPNMLCSHARYNRAVLERVMPNDTVYVTILRDPVNHFESTFSYMEFSDILGISNETDPLETFFDSPNDVLVNYVLTKDLRINSDRLKLIRNGMFFDLGMKSSDFDDSAKIQAAIQRLDKEFDLVLLTEYFEESMVMLKNLLCWTTEDMIHFNLNQRHQSERRNISSHLAKKIHQWNRADTALYEYFRDVFLRKLNEEDEDFFRDVNDLKINNEVMRDICLESVSENDESYQDTDCQDPLISGHEDKFFWFTASSVHSMSVQPKLSDGWCPVVTDDNREEYVTVDFQFQVAVTGVVTRGYKNNWVQEYQMEYSDDYFFWMTLWPVEHFSRLILWGNTDSESFVIHWFTQRWRARYFRIIPKRYNGMPCLRFELFGCDGGLRQAMGFSEAKFGPRSSMIPPSLGNLWDIGYIYKGIGQILGWSPEKSGHWVTNFYVYLGALHVVSGFTIEKCTLVRPCSPWYAYFATKNVTLASQTKFSDENYVYEGPRNWIWYTAESQRYPVMEQLEATGQRSLTYLFEPGFGNVITFQIRHFEIYPWTDPKLADLCRDISYDFCFRVEVYGKDLECKAPLGVERSNIHPHGAVQDDQMTATSFDIKHPAHYGRRDDYLGWCPSSAIMEDPVAAKSQYLQIDFIKVKRITAILTQGLFRNSTATTKYYLYYAVDLSAFHILRYGPKKMLLPGNDGISEDRTIWFDPAINARYVRLNPQDWFNKPCLRVEAFGCDALECYSALGMEHGIIQDFQISASRDTAANDKNWGRLNSVGWCVDSGRLQSASPGMVLDHYLEIDFLEPHLIYGVATQGKQPQKPDDPNERPEAVTAFYLKYSFMGNEWFRYHTLLRGEYYGNSVIQFWLDPPLMTRLIRFNPQSSSSSSQICMRVEVYGCPEKDVRNLEKYHAIGMESFGISDSQLSSSSQANNSHSATSSRLNHHIEGGAWIPEKSDGLQYLQIDLEWVMILTGIATQGHPEQQYRTLTYKLKHSISGDQAFTDYPLEFDGNVVEGSTVYESLTFLRCRFVRIFPQQWSGKAALRVELYGYDAACYWKIGRYSPSAGPTEYKASSNANLSLPGYSHLLSGLGTGAWCAEIQDLNQYLQVDLRQEVVVTGVATQGQKYFDNWVLNFTLAYSQDRRSWKDYNGAEYDSRQVFSGNRDRDTAVLNFLSLPFVTRYLRFHPQSWNNKICMRVEIYGCAPALSGCVDCSFFARCLTLEDNEPTICICNPGYIGDGKTCQDRNECSSPIYPCDKNSDCVNTLGSYTCKCRFGYAEKNSVCTDIDECSNPKSCPSYTTCINQDGTYKCDCRQNGVQFDETKLPGHACVDINECWTGPFPCHRLARCENTHGSYKCFCPQGYTGSGRVTCVDVNECKKEPSPCYHEENTFCVNTKGSYHCKCKTGFSRKDNKCVDDDECSSGSVECQLHSDCVNTIGSYICKCRQGFLRNGPYCIDFNECYSDHDKCDVNALCTNTAGSYKCFCKEGYHENGNSCIK</sequence>
<feature type="coiled-coil region" evidence="14">
    <location>
        <begin position="434"/>
        <end position="461"/>
    </location>
</feature>
<dbReference type="Pfam" id="PF00754">
    <property type="entry name" value="F5_F8_type_C"/>
    <property type="match status" value="5"/>
</dbReference>
<keyword evidence="19" id="KW-1185">Reference proteome</keyword>
<dbReference type="CDD" id="cd00054">
    <property type="entry name" value="EGF_CA"/>
    <property type="match status" value="6"/>
</dbReference>
<evidence type="ECO:0000256" key="15">
    <source>
        <dbReference type="SAM" id="MobiDB-lite"/>
    </source>
</evidence>
<evidence type="ECO:0000313" key="18">
    <source>
        <dbReference type="EMBL" id="CAH3141603.1"/>
    </source>
</evidence>
<feature type="domain" description="EGF-like" evidence="17">
    <location>
        <begin position="2557"/>
        <end position="2598"/>
    </location>
</feature>
<keyword evidence="6" id="KW-0677">Repeat</keyword>
<keyword evidence="10" id="KW-0472">Membrane</keyword>
<dbReference type="InterPro" id="IPR049883">
    <property type="entry name" value="NOTCH1_EGF-like"/>
</dbReference>
<comment type="caution">
    <text evidence="18">The sequence shown here is derived from an EMBL/GenBank/DDBJ whole genome shotgun (WGS) entry which is preliminary data.</text>
</comment>
<dbReference type="InterPro" id="IPR018097">
    <property type="entry name" value="EGF_Ca-bd_CS"/>
</dbReference>
<dbReference type="PROSITE" id="PS01285">
    <property type="entry name" value="FA58C_1"/>
    <property type="match status" value="2"/>
</dbReference>
<evidence type="ECO:0000256" key="5">
    <source>
        <dbReference type="ARBA" id="ARBA00022692"/>
    </source>
</evidence>
<dbReference type="PROSITE" id="PS00010">
    <property type="entry name" value="ASX_HYDROXYL"/>
    <property type="match status" value="6"/>
</dbReference>
<feature type="region of interest" description="Disordered" evidence="15">
    <location>
        <begin position="256"/>
        <end position="344"/>
    </location>
</feature>
<feature type="domain" description="EGF-like" evidence="17">
    <location>
        <begin position="2470"/>
        <end position="2508"/>
    </location>
</feature>
<keyword evidence="4" id="KW-0808">Transferase</keyword>
<feature type="region of interest" description="Disordered" evidence="15">
    <location>
        <begin position="369"/>
        <end position="400"/>
    </location>
</feature>
<dbReference type="PROSITE" id="PS50026">
    <property type="entry name" value="EGF_3"/>
    <property type="match status" value="6"/>
</dbReference>
<dbReference type="SMART" id="SM00181">
    <property type="entry name" value="EGF"/>
    <property type="match status" value="7"/>
</dbReference>
<evidence type="ECO:0000259" key="16">
    <source>
        <dbReference type="PROSITE" id="PS50022"/>
    </source>
</evidence>
<dbReference type="CDD" id="cd00057">
    <property type="entry name" value="FA58C"/>
    <property type="match status" value="3"/>
</dbReference>
<dbReference type="Gene3D" id="2.10.25.10">
    <property type="entry name" value="Laminin"/>
    <property type="match status" value="6"/>
</dbReference>
<dbReference type="InterPro" id="IPR001881">
    <property type="entry name" value="EGF-like_Ca-bd_dom"/>
</dbReference>
<evidence type="ECO:0000256" key="12">
    <source>
        <dbReference type="ARBA" id="ARBA00023180"/>
    </source>
</evidence>
<comment type="similarity">
    <text evidence="2">Belongs to the galactose-3-O-sulfotransferase family.</text>
</comment>
<dbReference type="SMART" id="SM00179">
    <property type="entry name" value="EGF_CA"/>
    <property type="match status" value="6"/>
</dbReference>
<dbReference type="Gene3D" id="3.40.50.300">
    <property type="entry name" value="P-loop containing nucleotide triphosphate hydrolases"/>
    <property type="match status" value="1"/>
</dbReference>
<comment type="caution">
    <text evidence="13">Lacks conserved residue(s) required for the propagation of feature annotation.</text>
</comment>
<evidence type="ECO:0000256" key="11">
    <source>
        <dbReference type="ARBA" id="ARBA00023157"/>
    </source>
</evidence>
<organism evidence="18 19">
    <name type="scientific">Porites lobata</name>
    <dbReference type="NCBI Taxonomy" id="104759"/>
    <lineage>
        <taxon>Eukaryota</taxon>
        <taxon>Metazoa</taxon>
        <taxon>Cnidaria</taxon>
        <taxon>Anthozoa</taxon>
        <taxon>Hexacorallia</taxon>
        <taxon>Scleractinia</taxon>
        <taxon>Fungiina</taxon>
        <taxon>Poritidae</taxon>
        <taxon>Porites</taxon>
    </lineage>
</organism>
<dbReference type="PANTHER" id="PTHR24543:SF336">
    <property type="entry name" value="F5_8 TYPE C DOMAIN-CONTAINING PROTEIN"/>
    <property type="match status" value="1"/>
</dbReference>
<evidence type="ECO:0008006" key="20">
    <source>
        <dbReference type="Google" id="ProtNLM"/>
    </source>
</evidence>
<dbReference type="SMART" id="SM00231">
    <property type="entry name" value="FA58C"/>
    <property type="match status" value="5"/>
</dbReference>
<feature type="domain" description="EGF-like" evidence="17">
    <location>
        <begin position="2511"/>
        <end position="2549"/>
    </location>
</feature>
<gene>
    <name evidence="18" type="ORF">PLOB_00041979</name>
</gene>
<feature type="disulfide bond" evidence="13">
    <location>
        <begin position="2610"/>
        <end position="2627"/>
    </location>
</feature>
<feature type="compositionally biased region" description="Polar residues" evidence="15">
    <location>
        <begin position="299"/>
        <end position="308"/>
    </location>
</feature>
<feature type="domain" description="EGF-like" evidence="17">
    <location>
        <begin position="2599"/>
        <end position="2641"/>
    </location>
</feature>
<dbReference type="InterPro" id="IPR000152">
    <property type="entry name" value="EGF-type_Asp/Asn_hydroxyl_site"/>
</dbReference>